<evidence type="ECO:0000256" key="1">
    <source>
        <dbReference type="ARBA" id="ARBA00001336"/>
    </source>
</evidence>
<dbReference type="InterPro" id="IPR013627">
    <property type="entry name" value="Pol_alpha_B_N"/>
</dbReference>
<evidence type="ECO:0000259" key="17">
    <source>
        <dbReference type="Pfam" id="PF08418"/>
    </source>
</evidence>
<comment type="cofactor">
    <cofactor evidence="2">
        <name>Zn(2+)</name>
        <dbReference type="ChEBI" id="CHEBI:29105"/>
    </cofactor>
</comment>
<keyword evidence="11" id="KW-0378">Hydrolase</keyword>
<dbReference type="GO" id="GO:0008237">
    <property type="term" value="F:metallopeptidase activity"/>
    <property type="evidence" value="ECO:0007669"/>
    <property type="project" value="UniProtKB-KW"/>
</dbReference>
<keyword evidence="6" id="KW-0031">Aminopeptidase</keyword>
<dbReference type="Gene3D" id="3.30.70.2600">
    <property type="match status" value="1"/>
</dbReference>
<evidence type="ECO:0000256" key="6">
    <source>
        <dbReference type="ARBA" id="ARBA00022438"/>
    </source>
</evidence>
<evidence type="ECO:0000256" key="8">
    <source>
        <dbReference type="ARBA" id="ARBA00022670"/>
    </source>
</evidence>
<evidence type="ECO:0000256" key="2">
    <source>
        <dbReference type="ARBA" id="ARBA00001947"/>
    </source>
</evidence>
<keyword evidence="20" id="KW-1185">Reference proteome</keyword>
<evidence type="ECO:0000256" key="5">
    <source>
        <dbReference type="ARBA" id="ARBA00012063"/>
    </source>
</evidence>
<evidence type="ECO:0000256" key="13">
    <source>
        <dbReference type="ARBA" id="ARBA00023049"/>
    </source>
</evidence>
<dbReference type="FunFam" id="3.60.21.60:FF:000003">
    <property type="entry name" value="DNA polymerase alpha subunit B"/>
    <property type="match status" value="1"/>
</dbReference>
<evidence type="ECO:0000256" key="11">
    <source>
        <dbReference type="ARBA" id="ARBA00022801"/>
    </source>
</evidence>
<comment type="catalytic activity">
    <reaction evidence="1">
        <text>Release of an N-terminal dipeptide from a peptide comprising four or more residues, with broad specificity. Also acts on dipeptidyl 2-naphthylamides.</text>
        <dbReference type="EC" id="3.4.14.4"/>
    </reaction>
</comment>
<keyword evidence="10" id="KW-0479">Metal-binding</keyword>
<sequence length="1371" mass="154353">MRYFLSQLIGPVQRIIRSSSLPKISKSVPCVDQSRHLGTGICNVSAGTNLSPLTMSNIRNLTMPLDRSLFMFPNDQPVVLLDCQQAYENLTDKEKLYAHHLSQAAWKGGLIVLVQTSTESPLIFSLLMKLFRSQPLAGLEKIAVEKCGISKDEFLSFLVYASGLFTNMGNYKGFGDTKFIPNISKEKLENLILSSEAYKKDPKTMEMLWSNCSNGIFSLTDHLKQLGLNRNGITTYFSANCTEEDTNFINKFFKKQNIEAYNTRLFKTTEEKGQKYEIRLASAVSTSDDEEKSIVGTHEFDGQKILITRGDYASLLKLVNDELLQAKTYASNETEIKMLEKYVESFRTGSLDAHKDGSRFWINDKGPIVESDPAGQRGEFEGFVSMVNKEMSSKFAKLVAHAEDFLPLLPWPKEFEKDKFLRPDFTSLDVLTFAGSGIPAGINIPNYDCIRQTEGFKNVSLGNVIPASYKEKPPFLSSEDQELLQKYRVKAFELQVGLHELLGHGSGKLFVRHTDGSYNFDEKAVVDPLTGEKIKSWYEEGDTYDSVFTTMGSSYEECRAEAVGLHLCLQPKVLEIFGFEKQEAEDIIYINWLNLLLGALRGLEMFQPDKKTWGQAHSQARYVILQVLLEAGEGLVNVTQTTGSDGKPDLLLTLDRSKIATVGKDAIGMFLQKLQVYKTMAAIKQASEMFLNYSAVLEDSKIPFYKYRDIIVARRQPRKMFVQANTFVKEGKATLKTYEATHEGLIQSWVDRFPTEEIILDMRNEVVHKIDASDGGNEWLTRNAKKQKNMPVVDKLITELRRECKFLGVKVLADDLVDKICQLCLENRITAEDFVGSWVAFVSTKGLSSSEPTLELLDQLNKDQGLRKQNNDKAKQEVSHFDAKDDEVMDLGEDNDELLEAYGTPIMKAQASKRQITPDLSINKRRLGQKKLLCFFLRIVILPKSLTHPVINVNWENNRTELPVIVHAYDEASTLTKKYRYLYEKLPEKAEIHNQWLEDMGLQLHKIHDISFASPADIRIAMKHTILGRVWSDGLGKLNVNQLIIETPLHEGKSSRISLDVSKIPKFSFFPGQLIAIEGVNSQEKFIAEKIYDGISLPFSQFTPSNKESQEPLQIVVAAGPYTTADESTYNALVDLLNYLEKHQPHACVFIGPFVDSKSNVLSKHFEMQDSELCSYDDVFQSLMKMISSKIDSSKTQLIIVPSLRDLHHAHFVYPTAPFSHPELKGVHFMPDPCVLDINGVAIGITSVDILFHLGKDELSSVGSTDRLGRLASHVLKQQSFYPLCPPHEDVNIDYQHLDLHGGLPVTPDILILPSDLKYFIKNLDGCCCINPERLVKGICGGTFARIQVEAHARNPSSSIIESIAAQIIKI</sequence>
<dbReference type="EMBL" id="AFFK01014262">
    <property type="status" value="NOT_ANNOTATED_CDS"/>
    <property type="molecule type" value="Genomic_DNA"/>
</dbReference>
<dbReference type="GO" id="GO:0006508">
    <property type="term" value="P:proteolysis"/>
    <property type="evidence" value="ECO:0007669"/>
    <property type="project" value="UniProtKB-KW"/>
</dbReference>
<keyword evidence="7" id="KW-0963">Cytoplasm</keyword>
<comment type="subcellular location">
    <subcellularLocation>
        <location evidence="3">Cytoplasm</location>
    </subcellularLocation>
</comment>
<proteinExistence type="inferred from homology"/>
<keyword evidence="9" id="KW-0235">DNA replication</keyword>
<dbReference type="Proteomes" id="UP000014500">
    <property type="component" value="Unassembled WGS sequence"/>
</dbReference>
<dbReference type="Gene3D" id="1.10.8.530">
    <property type="entry name" value="DNA polymerase alpha-primase, subunit B, N-terminal domain"/>
    <property type="match status" value="1"/>
</dbReference>
<reference evidence="20" key="1">
    <citation type="submission" date="2011-05" db="EMBL/GenBank/DDBJ databases">
        <authorList>
            <person name="Richards S.R."/>
            <person name="Qu J."/>
            <person name="Jiang H."/>
            <person name="Jhangiani S.N."/>
            <person name="Agravi P."/>
            <person name="Goodspeed R."/>
            <person name="Gross S."/>
            <person name="Mandapat C."/>
            <person name="Jackson L."/>
            <person name="Mathew T."/>
            <person name="Pu L."/>
            <person name="Thornton R."/>
            <person name="Saada N."/>
            <person name="Wilczek-Boney K.B."/>
            <person name="Lee S."/>
            <person name="Kovar C."/>
            <person name="Wu Y."/>
            <person name="Scherer S.E."/>
            <person name="Worley K.C."/>
            <person name="Muzny D.M."/>
            <person name="Gibbs R."/>
        </authorList>
    </citation>
    <scope>NUCLEOTIDE SEQUENCE</scope>
    <source>
        <strain evidence="20">Brora</strain>
    </source>
</reference>
<evidence type="ECO:0000256" key="14">
    <source>
        <dbReference type="ARBA" id="ARBA00031288"/>
    </source>
</evidence>
<organism evidence="19 20">
    <name type="scientific">Strigamia maritima</name>
    <name type="common">European centipede</name>
    <name type="synonym">Geophilus maritimus</name>
    <dbReference type="NCBI Taxonomy" id="126957"/>
    <lineage>
        <taxon>Eukaryota</taxon>
        <taxon>Metazoa</taxon>
        <taxon>Ecdysozoa</taxon>
        <taxon>Arthropoda</taxon>
        <taxon>Myriapoda</taxon>
        <taxon>Chilopoda</taxon>
        <taxon>Pleurostigmophora</taxon>
        <taxon>Geophilomorpha</taxon>
        <taxon>Linotaeniidae</taxon>
        <taxon>Strigamia</taxon>
    </lineage>
</organism>
<dbReference type="InterPro" id="IPR039461">
    <property type="entry name" value="Peptidase_M49"/>
</dbReference>
<evidence type="ECO:0000256" key="12">
    <source>
        <dbReference type="ARBA" id="ARBA00022833"/>
    </source>
</evidence>
<feature type="domain" description="DNA polymerase alpha subunit B N-terminal" evidence="17">
    <location>
        <begin position="799"/>
        <end position="862"/>
    </location>
</feature>
<dbReference type="GO" id="GO:0046872">
    <property type="term" value="F:metal ion binding"/>
    <property type="evidence" value="ECO:0007669"/>
    <property type="project" value="UniProtKB-KW"/>
</dbReference>
<dbReference type="Pfam" id="PF08418">
    <property type="entry name" value="Pol_alpha_B_N"/>
    <property type="match status" value="1"/>
</dbReference>
<dbReference type="EnsemblMetazoa" id="SMAR000652-RA">
    <property type="protein sequence ID" value="SMAR000652-PA"/>
    <property type="gene ID" value="SMAR000652"/>
</dbReference>
<dbReference type="FunFam" id="3.30.540.30:FF:000001">
    <property type="entry name" value="Dipeptidyl peptidase 3"/>
    <property type="match status" value="1"/>
</dbReference>
<protein>
    <recommendedName>
        <fullName evidence="5">dipeptidyl-peptidase III</fullName>
        <ecNumber evidence="5">3.4.14.4</ecNumber>
    </recommendedName>
    <alternativeName>
        <fullName evidence="14">Dipeptidyl aminopeptidase III</fullName>
    </alternativeName>
    <alternativeName>
        <fullName evidence="15">Dipeptidyl peptidase III</fullName>
    </alternativeName>
</protein>
<comment type="similarity">
    <text evidence="4">Belongs to the peptidase M49 family.</text>
</comment>
<dbReference type="PANTHER" id="PTHR23422">
    <property type="entry name" value="DIPEPTIDYL PEPTIDASE III-RELATED"/>
    <property type="match status" value="1"/>
</dbReference>
<evidence type="ECO:0000256" key="7">
    <source>
        <dbReference type="ARBA" id="ARBA00022490"/>
    </source>
</evidence>
<dbReference type="Gene3D" id="3.60.21.60">
    <property type="match status" value="2"/>
</dbReference>
<dbReference type="PhylomeDB" id="T1IIF5"/>
<name>T1IIF5_STRMM</name>
<dbReference type="GO" id="GO:0003677">
    <property type="term" value="F:DNA binding"/>
    <property type="evidence" value="ECO:0007669"/>
    <property type="project" value="InterPro"/>
</dbReference>
<dbReference type="EC" id="3.4.14.4" evidence="5"/>
<dbReference type="Gene3D" id="3.30.540.30">
    <property type="match status" value="2"/>
</dbReference>
<dbReference type="PANTHER" id="PTHR23422:SF11">
    <property type="entry name" value="DIPEPTIDYL PEPTIDASE 3"/>
    <property type="match status" value="1"/>
</dbReference>
<dbReference type="eggNOG" id="KOG3675">
    <property type="taxonomic scope" value="Eukaryota"/>
</dbReference>
<dbReference type="FunFam" id="3.30.540.30:FF:000008">
    <property type="entry name" value="Dipeptidyl peptidase 3"/>
    <property type="match status" value="1"/>
</dbReference>
<keyword evidence="13" id="KW-0482">Metalloprotease</keyword>
<evidence type="ECO:0000313" key="20">
    <source>
        <dbReference type="Proteomes" id="UP000014500"/>
    </source>
</evidence>
<evidence type="ECO:0000256" key="3">
    <source>
        <dbReference type="ARBA" id="ARBA00004496"/>
    </source>
</evidence>
<dbReference type="InterPro" id="IPR007185">
    <property type="entry name" value="DNA_pol_a/d/e_bsu"/>
</dbReference>
<feature type="domain" description="DNA polymerase alpha/delta/epsilon subunit B" evidence="16">
    <location>
        <begin position="1115"/>
        <end position="1322"/>
    </location>
</feature>
<dbReference type="GO" id="GO:0005737">
    <property type="term" value="C:cytoplasm"/>
    <property type="evidence" value="ECO:0007669"/>
    <property type="project" value="UniProtKB-SubCell"/>
</dbReference>
<feature type="domain" description="DNA polymerase alpha subunit B OB" evidence="18">
    <location>
        <begin position="1002"/>
        <end position="1094"/>
    </location>
</feature>
<dbReference type="Pfam" id="PF03571">
    <property type="entry name" value="Peptidase_M49"/>
    <property type="match status" value="1"/>
</dbReference>
<keyword evidence="12" id="KW-0862">Zinc</keyword>
<evidence type="ECO:0000259" key="18">
    <source>
        <dbReference type="Pfam" id="PF22062"/>
    </source>
</evidence>
<dbReference type="GO" id="GO:0008239">
    <property type="term" value="F:dipeptidyl-peptidase activity"/>
    <property type="evidence" value="ECO:0007669"/>
    <property type="project" value="UniProtKB-EC"/>
</dbReference>
<evidence type="ECO:0000256" key="4">
    <source>
        <dbReference type="ARBA" id="ARBA00010200"/>
    </source>
</evidence>
<dbReference type="GO" id="GO:0004177">
    <property type="term" value="F:aminopeptidase activity"/>
    <property type="evidence" value="ECO:0007669"/>
    <property type="project" value="UniProtKB-KW"/>
</dbReference>
<dbReference type="eggNOG" id="KOG1625">
    <property type="taxonomic scope" value="Eukaryota"/>
</dbReference>
<keyword evidence="8" id="KW-0645">Protease</keyword>
<evidence type="ECO:0000256" key="9">
    <source>
        <dbReference type="ARBA" id="ARBA00022705"/>
    </source>
</evidence>
<dbReference type="InterPro" id="IPR054300">
    <property type="entry name" value="OB_DPOA2"/>
</dbReference>
<dbReference type="STRING" id="126957.T1IIF5"/>
<dbReference type="HOGENOM" id="CLU_256302_0_0_1"/>
<evidence type="ECO:0000256" key="15">
    <source>
        <dbReference type="ARBA" id="ARBA00032119"/>
    </source>
</evidence>
<evidence type="ECO:0000259" key="16">
    <source>
        <dbReference type="Pfam" id="PF04042"/>
    </source>
</evidence>
<evidence type="ECO:0000256" key="10">
    <source>
        <dbReference type="ARBA" id="ARBA00022723"/>
    </source>
</evidence>
<evidence type="ECO:0000313" key="19">
    <source>
        <dbReference type="EnsemblMetazoa" id="SMAR000652-PA"/>
    </source>
</evidence>
<dbReference type="Pfam" id="PF22062">
    <property type="entry name" value="OB_DPOA2"/>
    <property type="match status" value="1"/>
</dbReference>
<accession>T1IIF5</accession>
<dbReference type="Pfam" id="PF04042">
    <property type="entry name" value="DNA_pol_E_B"/>
    <property type="match status" value="1"/>
</dbReference>
<dbReference type="InterPro" id="IPR043034">
    <property type="entry name" value="DNA_pol_alpha_B_N_sf"/>
</dbReference>
<reference evidence="19" key="2">
    <citation type="submission" date="2015-02" db="UniProtKB">
        <authorList>
            <consortium name="EnsemblMetazoa"/>
        </authorList>
    </citation>
    <scope>IDENTIFICATION</scope>
</reference>
<dbReference type="GO" id="GO:0006260">
    <property type="term" value="P:DNA replication"/>
    <property type="evidence" value="ECO:0007669"/>
    <property type="project" value="UniProtKB-KW"/>
</dbReference>